<keyword evidence="10" id="KW-1185">Reference proteome</keyword>
<feature type="transmembrane region" description="Helical" evidence="7">
    <location>
        <begin position="48"/>
        <end position="69"/>
    </location>
</feature>
<dbReference type="STRING" id="702114.A1355_01215"/>
<dbReference type="GO" id="GO:0016020">
    <property type="term" value="C:membrane"/>
    <property type="evidence" value="ECO:0007669"/>
    <property type="project" value="UniProtKB-SubCell"/>
</dbReference>
<dbReference type="InterPro" id="IPR017473">
    <property type="entry name" value="Undecaprenyl-P_gluc_Ptfrase"/>
</dbReference>
<protein>
    <submittedName>
        <fullName evidence="9">Undecaprenyl-phosphate glucose phosphotransferase</fullName>
    </submittedName>
</protein>
<name>A0A177PG36_9GAMM</name>
<comment type="caution">
    <text evidence="9">The sequence shown here is derived from an EMBL/GenBank/DDBJ whole genome shotgun (WGS) entry which is preliminary data.</text>
</comment>
<dbReference type="PANTHER" id="PTHR30576:SF21">
    <property type="entry name" value="UDP-GLUCOSE:UNDECAPRENYL-PHOSPHATE GLUCOSE-1-PHOSPHATE TRANSFERASE"/>
    <property type="match status" value="1"/>
</dbReference>
<dbReference type="NCBIfam" id="TIGR03023">
    <property type="entry name" value="WcaJ_sugtrans"/>
    <property type="match status" value="1"/>
</dbReference>
<dbReference type="Proteomes" id="UP000077628">
    <property type="component" value="Unassembled WGS sequence"/>
</dbReference>
<evidence type="ECO:0000259" key="8">
    <source>
        <dbReference type="Pfam" id="PF02397"/>
    </source>
</evidence>
<keyword evidence="5 7" id="KW-1133">Transmembrane helix</keyword>
<dbReference type="GO" id="GO:0089702">
    <property type="term" value="F:undecaprenyl-phosphate glucose phosphotransferase activity"/>
    <property type="evidence" value="ECO:0007669"/>
    <property type="project" value="TreeGrafter"/>
</dbReference>
<dbReference type="OrthoDB" id="9808602at2"/>
<evidence type="ECO:0000256" key="1">
    <source>
        <dbReference type="ARBA" id="ARBA00004141"/>
    </source>
</evidence>
<gene>
    <name evidence="9" type="ORF">A1355_01215</name>
</gene>
<evidence type="ECO:0000256" key="5">
    <source>
        <dbReference type="ARBA" id="ARBA00022989"/>
    </source>
</evidence>
<dbReference type="Pfam" id="PF02397">
    <property type="entry name" value="Bac_transf"/>
    <property type="match status" value="1"/>
</dbReference>
<dbReference type="InterPro" id="IPR003362">
    <property type="entry name" value="Bact_transf"/>
</dbReference>
<proteinExistence type="inferred from homology"/>
<dbReference type="Gene3D" id="3.40.50.720">
    <property type="entry name" value="NAD(P)-binding Rossmann-like Domain"/>
    <property type="match status" value="1"/>
</dbReference>
<feature type="transmembrane region" description="Helical" evidence="7">
    <location>
        <begin position="113"/>
        <end position="130"/>
    </location>
</feature>
<feature type="transmembrane region" description="Helical" evidence="7">
    <location>
        <begin position="289"/>
        <end position="310"/>
    </location>
</feature>
<dbReference type="NCBIfam" id="TIGR03025">
    <property type="entry name" value="EPS_sugtrans"/>
    <property type="match status" value="1"/>
</dbReference>
<evidence type="ECO:0000313" key="10">
    <source>
        <dbReference type="Proteomes" id="UP000077628"/>
    </source>
</evidence>
<feature type="domain" description="Bacterial sugar transferase" evidence="8">
    <location>
        <begin position="284"/>
        <end position="467"/>
    </location>
</feature>
<comment type="similarity">
    <text evidence="2">Belongs to the bacterial sugar transferase family.</text>
</comment>
<evidence type="ECO:0000256" key="7">
    <source>
        <dbReference type="SAM" id="Phobius"/>
    </source>
</evidence>
<dbReference type="GO" id="GO:0009242">
    <property type="term" value="P:colanic acid biosynthetic process"/>
    <property type="evidence" value="ECO:0007669"/>
    <property type="project" value="TreeGrafter"/>
</dbReference>
<dbReference type="EMBL" id="LUUK01000012">
    <property type="protein sequence ID" value="OAI28330.1"/>
    <property type="molecule type" value="Genomic_DNA"/>
</dbReference>
<reference evidence="10" key="1">
    <citation type="submission" date="2016-03" db="EMBL/GenBank/DDBJ databases">
        <authorList>
            <person name="Heylen K."/>
            <person name="De Vos P."/>
            <person name="Vekeman B."/>
        </authorList>
    </citation>
    <scope>NUCLEOTIDE SEQUENCE [LARGE SCALE GENOMIC DNA]</scope>
    <source>
        <strain evidence="10">R-45383</strain>
    </source>
</reference>
<dbReference type="PANTHER" id="PTHR30576">
    <property type="entry name" value="COLANIC BIOSYNTHESIS UDP-GLUCOSE LIPID CARRIER TRANSFERASE"/>
    <property type="match status" value="1"/>
</dbReference>
<comment type="subcellular location">
    <subcellularLocation>
        <location evidence="1">Membrane</location>
        <topology evidence="1">Multi-pass membrane protein</topology>
    </subcellularLocation>
</comment>
<evidence type="ECO:0000256" key="3">
    <source>
        <dbReference type="ARBA" id="ARBA00022679"/>
    </source>
</evidence>
<accession>A0A177PG36</accession>
<sequence>MNQLRSKGFIRPLRPEMQGVKRAIDTGIIFVSMFASLELYQIPFTREYLILFIACTVLFGIFAEHQEIYHGWRGDPMFDDALRILLSWIGSFAVVSSGVYLLEPDFEFSKQVLELWFPLVPLGIILVHTLRRATLSFLRLHGLNVRYYAILGANPLGKRLNIALTEMPWLGYHFAGYFDDRVENPQRREQGELIEDDITGDFKELLKRSQRGEIDHIYITLPLRAEVRINQLIRELADSTVSVNIVPDFFTFNLMQSKLSSVKGIPVVSVFDTPLNSVLDGMAKRLEDLVLCSLILPLIAIPMLLIALAVKVTSPGPVIFKQLRYGVKGEPIEVWKFRSMSVCENGDTVKQATANDSRVTPLGAFLRRTSLDELPQFLNVLRGTMSVVGPRPHAIAHNEYYRKQIQGYMLRHKMKPGITGLAQISGCRGETETIDKMQARIHYDLEYIRQWSLWLDIKIVFMTVFKGFVGEQAY</sequence>
<dbReference type="AlphaFoldDB" id="A0A177PG36"/>
<organism evidence="9 10">
    <name type="scientific">Methylomonas koyamae</name>
    <dbReference type="NCBI Taxonomy" id="702114"/>
    <lineage>
        <taxon>Bacteria</taxon>
        <taxon>Pseudomonadati</taxon>
        <taxon>Pseudomonadota</taxon>
        <taxon>Gammaproteobacteria</taxon>
        <taxon>Methylococcales</taxon>
        <taxon>Methylococcaceae</taxon>
        <taxon>Methylomonas</taxon>
    </lineage>
</organism>
<evidence type="ECO:0000256" key="4">
    <source>
        <dbReference type="ARBA" id="ARBA00022692"/>
    </source>
</evidence>
<dbReference type="Pfam" id="PF13727">
    <property type="entry name" value="CoA_binding_3"/>
    <property type="match status" value="1"/>
</dbReference>
<dbReference type="InterPro" id="IPR017475">
    <property type="entry name" value="EPS_sugar_tfrase"/>
</dbReference>
<evidence type="ECO:0000313" key="9">
    <source>
        <dbReference type="EMBL" id="OAI28330.1"/>
    </source>
</evidence>
<feature type="transmembrane region" description="Helical" evidence="7">
    <location>
        <begin position="81"/>
        <end position="101"/>
    </location>
</feature>
<evidence type="ECO:0000256" key="2">
    <source>
        <dbReference type="ARBA" id="ARBA00006464"/>
    </source>
</evidence>
<keyword evidence="6 7" id="KW-0472">Membrane</keyword>
<keyword evidence="3 9" id="KW-0808">Transferase</keyword>
<keyword evidence="4 7" id="KW-0812">Transmembrane</keyword>
<evidence type="ECO:0000256" key="6">
    <source>
        <dbReference type="ARBA" id="ARBA00023136"/>
    </source>
</evidence>